<dbReference type="Proteomes" id="UP000325218">
    <property type="component" value="Unassembled WGS sequence"/>
</dbReference>
<dbReference type="UniPathway" id="UPA00148">
    <property type="reaction ID" value="UER00238"/>
</dbReference>
<evidence type="ECO:0000313" key="21">
    <source>
        <dbReference type="Proteomes" id="UP000325218"/>
    </source>
</evidence>
<keyword evidence="13 19" id="KW-0472">Membrane</keyword>
<organism evidence="20 21">
    <name type="scientific">Paenibacillus faecis</name>
    <dbReference type="NCBI Taxonomy" id="862114"/>
    <lineage>
        <taxon>Bacteria</taxon>
        <taxon>Bacillati</taxon>
        <taxon>Bacillota</taxon>
        <taxon>Bacilli</taxon>
        <taxon>Bacillales</taxon>
        <taxon>Paenibacillaceae</taxon>
        <taxon>Paenibacillus</taxon>
    </lineage>
</organism>
<comment type="subcellular location">
    <subcellularLocation>
        <location evidence="2 19">Cell membrane</location>
        <topology evidence="2 19">Multi-pass membrane protein</topology>
    </subcellularLocation>
</comment>
<keyword evidence="12 19" id="KW-1133">Transmembrane helix</keyword>
<keyword evidence="9 19" id="KW-0808">Transferase</keyword>
<evidence type="ECO:0000256" key="6">
    <source>
        <dbReference type="ARBA" id="ARBA00015850"/>
    </source>
</evidence>
<dbReference type="InterPro" id="IPR003805">
    <property type="entry name" value="CobS"/>
</dbReference>
<evidence type="ECO:0000256" key="3">
    <source>
        <dbReference type="ARBA" id="ARBA00004663"/>
    </source>
</evidence>
<evidence type="ECO:0000256" key="5">
    <source>
        <dbReference type="ARBA" id="ARBA00013200"/>
    </source>
</evidence>
<evidence type="ECO:0000256" key="7">
    <source>
        <dbReference type="ARBA" id="ARBA00022475"/>
    </source>
</evidence>
<evidence type="ECO:0000256" key="17">
    <source>
        <dbReference type="ARBA" id="ARBA00048623"/>
    </source>
</evidence>
<feature type="transmembrane region" description="Helical" evidence="19">
    <location>
        <begin position="210"/>
        <end position="233"/>
    </location>
</feature>
<evidence type="ECO:0000256" key="8">
    <source>
        <dbReference type="ARBA" id="ARBA00022573"/>
    </source>
</evidence>
<reference evidence="20 21" key="1">
    <citation type="submission" date="2019-08" db="EMBL/GenBank/DDBJ databases">
        <title>Genome sequencing of Paenibacillus faecis DSM 23593(T).</title>
        <authorList>
            <person name="Kook J.-K."/>
            <person name="Park S.-N."/>
            <person name="Lim Y.K."/>
        </authorList>
    </citation>
    <scope>NUCLEOTIDE SEQUENCE [LARGE SCALE GENOMIC DNA]</scope>
    <source>
        <strain evidence="20 21">DSM 23593</strain>
    </source>
</reference>
<evidence type="ECO:0000256" key="13">
    <source>
        <dbReference type="ARBA" id="ARBA00023136"/>
    </source>
</evidence>
<sequence>MTQKGRPILAAFQFLSRFPVKAELDFTPELLKQSVKHYPLVGAAIGLAVWVGGVLSAQALPVFPAAVIALILWVWLTGGLHLDGWMDSADALLSYRSREKMLEIMKDSRVGAMGVLACVLLLLLKASLLTSLLAAGSLPAGAALLTAPVWSRWFMARAMSKWPTAREGEGLAGLFRGLKAKDTVQAAISALVLTAAGLSLTALLPGDGPGLLRLGVYFVAAPVLTAAAGSLAAGKICSKLGGLTGDTYGAMNEGLEALLLVLAVVVFQTA</sequence>
<dbReference type="Pfam" id="PF02654">
    <property type="entry name" value="CobS"/>
    <property type="match status" value="1"/>
</dbReference>
<dbReference type="OrthoDB" id="9794626at2"/>
<keyword evidence="11 19" id="KW-0460">Magnesium</keyword>
<comment type="similarity">
    <text evidence="4 19">Belongs to the CobS family.</text>
</comment>
<accession>A0A5D0CYT3</accession>
<comment type="cofactor">
    <cofactor evidence="1 19">
        <name>Mg(2+)</name>
        <dbReference type="ChEBI" id="CHEBI:18420"/>
    </cofactor>
</comment>
<protein>
    <recommendedName>
        <fullName evidence="6 19">Adenosylcobinamide-GDP ribazoletransferase</fullName>
        <ecNumber evidence="5 19">2.7.8.26</ecNumber>
    </recommendedName>
    <alternativeName>
        <fullName evidence="16 19">Cobalamin synthase</fullName>
    </alternativeName>
    <alternativeName>
        <fullName evidence="15 19">Cobalamin-5'-phosphate synthase</fullName>
    </alternativeName>
</protein>
<evidence type="ECO:0000256" key="19">
    <source>
        <dbReference type="HAMAP-Rule" id="MF_00719"/>
    </source>
</evidence>
<keyword evidence="7 19" id="KW-1003">Cell membrane</keyword>
<evidence type="ECO:0000256" key="4">
    <source>
        <dbReference type="ARBA" id="ARBA00010561"/>
    </source>
</evidence>
<feature type="transmembrane region" description="Helical" evidence="19">
    <location>
        <begin position="63"/>
        <end position="86"/>
    </location>
</feature>
<evidence type="ECO:0000256" key="10">
    <source>
        <dbReference type="ARBA" id="ARBA00022692"/>
    </source>
</evidence>
<comment type="function">
    <text evidence="14 19">Joins adenosylcobinamide-GDP and alpha-ribazole to generate adenosylcobalamin (Ado-cobalamin). Also synthesizes adenosylcobalamin 5'-phosphate from adenosylcobinamide-GDP and alpha-ribazole 5'-phosphate.</text>
</comment>
<dbReference type="PANTHER" id="PTHR34148:SF1">
    <property type="entry name" value="ADENOSYLCOBINAMIDE-GDP RIBAZOLETRANSFERASE"/>
    <property type="match status" value="1"/>
</dbReference>
<dbReference type="GO" id="GO:0051073">
    <property type="term" value="F:adenosylcobinamide-GDP ribazoletransferase activity"/>
    <property type="evidence" value="ECO:0007669"/>
    <property type="project" value="UniProtKB-UniRule"/>
</dbReference>
<proteinExistence type="inferred from homology"/>
<feature type="transmembrane region" description="Helical" evidence="19">
    <location>
        <begin position="184"/>
        <end position="204"/>
    </location>
</feature>
<comment type="catalytic activity">
    <reaction evidence="17 19">
        <text>alpha-ribazole + adenosylcob(III)inamide-GDP = adenosylcob(III)alamin + GMP + H(+)</text>
        <dbReference type="Rhea" id="RHEA:16049"/>
        <dbReference type="ChEBI" id="CHEBI:10329"/>
        <dbReference type="ChEBI" id="CHEBI:15378"/>
        <dbReference type="ChEBI" id="CHEBI:18408"/>
        <dbReference type="ChEBI" id="CHEBI:58115"/>
        <dbReference type="ChEBI" id="CHEBI:60487"/>
        <dbReference type="EC" id="2.7.8.26"/>
    </reaction>
</comment>
<feature type="transmembrane region" description="Helical" evidence="19">
    <location>
        <begin position="107"/>
        <end position="126"/>
    </location>
</feature>
<dbReference type="EMBL" id="VSDO01000001">
    <property type="protein sequence ID" value="TYA15126.1"/>
    <property type="molecule type" value="Genomic_DNA"/>
</dbReference>
<dbReference type="PANTHER" id="PTHR34148">
    <property type="entry name" value="ADENOSYLCOBINAMIDE-GDP RIBAZOLETRANSFERASE"/>
    <property type="match status" value="1"/>
</dbReference>
<dbReference type="NCBIfam" id="TIGR00317">
    <property type="entry name" value="cobS"/>
    <property type="match status" value="1"/>
</dbReference>
<comment type="pathway">
    <text evidence="3 19">Cofactor biosynthesis; adenosylcobalamin biosynthesis; adenosylcobalamin from cob(II)yrinate a,c-diamide: step 7/7.</text>
</comment>
<dbReference type="HAMAP" id="MF_00719">
    <property type="entry name" value="CobS"/>
    <property type="match status" value="1"/>
</dbReference>
<evidence type="ECO:0000256" key="15">
    <source>
        <dbReference type="ARBA" id="ARBA00032605"/>
    </source>
</evidence>
<evidence type="ECO:0000256" key="12">
    <source>
        <dbReference type="ARBA" id="ARBA00022989"/>
    </source>
</evidence>
<name>A0A5D0CYT3_9BACL</name>
<evidence type="ECO:0000256" key="11">
    <source>
        <dbReference type="ARBA" id="ARBA00022842"/>
    </source>
</evidence>
<evidence type="ECO:0000256" key="1">
    <source>
        <dbReference type="ARBA" id="ARBA00001946"/>
    </source>
</evidence>
<dbReference type="AlphaFoldDB" id="A0A5D0CYT3"/>
<keyword evidence="8 19" id="KW-0169">Cobalamin biosynthesis</keyword>
<evidence type="ECO:0000256" key="9">
    <source>
        <dbReference type="ARBA" id="ARBA00022679"/>
    </source>
</evidence>
<gene>
    <name evidence="19 20" type="primary">cobS</name>
    <name evidence="20" type="ORF">FRY98_05585</name>
</gene>
<feature type="transmembrane region" description="Helical" evidence="19">
    <location>
        <begin position="38"/>
        <end position="57"/>
    </location>
</feature>
<evidence type="ECO:0000256" key="2">
    <source>
        <dbReference type="ARBA" id="ARBA00004651"/>
    </source>
</evidence>
<dbReference type="GO" id="GO:0008818">
    <property type="term" value="F:cobalamin 5'-phosphate synthase activity"/>
    <property type="evidence" value="ECO:0007669"/>
    <property type="project" value="UniProtKB-UniRule"/>
</dbReference>
<keyword evidence="21" id="KW-1185">Reference proteome</keyword>
<keyword evidence="10 19" id="KW-0812">Transmembrane</keyword>
<dbReference type="EC" id="2.7.8.26" evidence="5 19"/>
<comment type="caution">
    <text evidence="20">The sequence shown here is derived from an EMBL/GenBank/DDBJ whole genome shotgun (WGS) entry which is preliminary data.</text>
</comment>
<dbReference type="GO" id="GO:0009236">
    <property type="term" value="P:cobalamin biosynthetic process"/>
    <property type="evidence" value="ECO:0007669"/>
    <property type="project" value="UniProtKB-UniRule"/>
</dbReference>
<dbReference type="GO" id="GO:0005886">
    <property type="term" value="C:plasma membrane"/>
    <property type="evidence" value="ECO:0007669"/>
    <property type="project" value="UniProtKB-SubCell"/>
</dbReference>
<dbReference type="RefSeq" id="WP_148450717.1">
    <property type="nucleotide sequence ID" value="NZ_VSDO01000001.1"/>
</dbReference>
<comment type="catalytic activity">
    <reaction evidence="18 19">
        <text>alpha-ribazole 5'-phosphate + adenosylcob(III)inamide-GDP = adenosylcob(III)alamin 5'-phosphate + GMP + H(+)</text>
        <dbReference type="Rhea" id="RHEA:23560"/>
        <dbReference type="ChEBI" id="CHEBI:15378"/>
        <dbReference type="ChEBI" id="CHEBI:57918"/>
        <dbReference type="ChEBI" id="CHEBI:58115"/>
        <dbReference type="ChEBI" id="CHEBI:60487"/>
        <dbReference type="ChEBI" id="CHEBI:60493"/>
        <dbReference type="EC" id="2.7.8.26"/>
    </reaction>
</comment>
<evidence type="ECO:0000256" key="18">
    <source>
        <dbReference type="ARBA" id="ARBA00049504"/>
    </source>
</evidence>
<evidence type="ECO:0000256" key="16">
    <source>
        <dbReference type="ARBA" id="ARBA00032853"/>
    </source>
</evidence>
<evidence type="ECO:0000256" key="14">
    <source>
        <dbReference type="ARBA" id="ARBA00025228"/>
    </source>
</evidence>
<evidence type="ECO:0000313" key="20">
    <source>
        <dbReference type="EMBL" id="TYA15126.1"/>
    </source>
</evidence>